<name>A0A4Y2U7Z1_ARAVE</name>
<evidence type="ECO:0000313" key="6">
    <source>
        <dbReference type="EMBL" id="GBO08201.1"/>
    </source>
</evidence>
<keyword evidence="3 5" id="KW-1133">Transmembrane helix</keyword>
<evidence type="ECO:0000256" key="5">
    <source>
        <dbReference type="SAM" id="Phobius"/>
    </source>
</evidence>
<evidence type="ECO:0000256" key="4">
    <source>
        <dbReference type="ARBA" id="ARBA00023136"/>
    </source>
</evidence>
<keyword evidence="7" id="KW-1185">Reference proteome</keyword>
<dbReference type="GO" id="GO:0022857">
    <property type="term" value="F:transmembrane transporter activity"/>
    <property type="evidence" value="ECO:0007669"/>
    <property type="project" value="InterPro"/>
</dbReference>
<feature type="transmembrane region" description="Helical" evidence="5">
    <location>
        <begin position="78"/>
        <end position="99"/>
    </location>
</feature>
<dbReference type="PANTHER" id="PTHR24064">
    <property type="entry name" value="SOLUTE CARRIER FAMILY 22 MEMBER"/>
    <property type="match status" value="1"/>
</dbReference>
<reference evidence="6 7" key="1">
    <citation type="journal article" date="2019" name="Sci. Rep.">
        <title>Orb-weaving spider Araneus ventricosus genome elucidates the spidroin gene catalogue.</title>
        <authorList>
            <person name="Kono N."/>
            <person name="Nakamura H."/>
            <person name="Ohtoshi R."/>
            <person name="Moran D.A.P."/>
            <person name="Shinohara A."/>
            <person name="Yoshida Y."/>
            <person name="Fujiwara M."/>
            <person name="Mori M."/>
            <person name="Tomita M."/>
            <person name="Arakawa K."/>
        </authorList>
    </citation>
    <scope>NUCLEOTIDE SEQUENCE [LARGE SCALE GENOMIC DNA]</scope>
</reference>
<comment type="subcellular location">
    <subcellularLocation>
        <location evidence="1">Membrane</location>
        <topology evidence="1">Multi-pass membrane protein</topology>
    </subcellularLocation>
</comment>
<dbReference type="OrthoDB" id="5296287at2759"/>
<feature type="transmembrane region" description="Helical" evidence="5">
    <location>
        <begin position="141"/>
        <end position="159"/>
    </location>
</feature>
<protein>
    <submittedName>
        <fullName evidence="6">Solute carrier family 22 member 15-like</fullName>
    </submittedName>
</protein>
<dbReference type="GO" id="GO:0016020">
    <property type="term" value="C:membrane"/>
    <property type="evidence" value="ECO:0007669"/>
    <property type="project" value="UniProtKB-SubCell"/>
</dbReference>
<gene>
    <name evidence="6" type="primary">slc22a15b</name>
    <name evidence="6" type="ORF">AVEN_168410_1</name>
</gene>
<organism evidence="6 7">
    <name type="scientific">Araneus ventricosus</name>
    <name type="common">Orbweaver spider</name>
    <name type="synonym">Epeira ventricosa</name>
    <dbReference type="NCBI Taxonomy" id="182803"/>
    <lineage>
        <taxon>Eukaryota</taxon>
        <taxon>Metazoa</taxon>
        <taxon>Ecdysozoa</taxon>
        <taxon>Arthropoda</taxon>
        <taxon>Chelicerata</taxon>
        <taxon>Arachnida</taxon>
        <taxon>Araneae</taxon>
        <taxon>Araneomorphae</taxon>
        <taxon>Entelegynae</taxon>
        <taxon>Araneoidea</taxon>
        <taxon>Araneidae</taxon>
        <taxon>Araneus</taxon>
    </lineage>
</organism>
<dbReference type="InterPro" id="IPR005828">
    <property type="entry name" value="MFS_sugar_transport-like"/>
</dbReference>
<dbReference type="EMBL" id="BGPR01034030">
    <property type="protein sequence ID" value="GBO08201.1"/>
    <property type="molecule type" value="Genomic_DNA"/>
</dbReference>
<evidence type="ECO:0000256" key="2">
    <source>
        <dbReference type="ARBA" id="ARBA00022692"/>
    </source>
</evidence>
<evidence type="ECO:0000256" key="1">
    <source>
        <dbReference type="ARBA" id="ARBA00004141"/>
    </source>
</evidence>
<proteinExistence type="predicted"/>
<dbReference type="SUPFAM" id="SSF103473">
    <property type="entry name" value="MFS general substrate transporter"/>
    <property type="match status" value="1"/>
</dbReference>
<dbReference type="Pfam" id="PF00083">
    <property type="entry name" value="Sugar_tr"/>
    <property type="match status" value="1"/>
</dbReference>
<evidence type="ECO:0000313" key="7">
    <source>
        <dbReference type="Proteomes" id="UP000499080"/>
    </source>
</evidence>
<feature type="transmembrane region" description="Helical" evidence="5">
    <location>
        <begin position="111"/>
        <end position="129"/>
    </location>
</feature>
<evidence type="ECO:0000256" key="3">
    <source>
        <dbReference type="ARBA" id="ARBA00022989"/>
    </source>
</evidence>
<dbReference type="InterPro" id="IPR036259">
    <property type="entry name" value="MFS_trans_sf"/>
</dbReference>
<keyword evidence="4 5" id="KW-0472">Membrane</keyword>
<sequence length="196" mass="22468">MFGNNRDIDHFRLLPESPRWLLAHGKTDEALKILSKAAKTNGLKISGIKLKEMVTSLKEPDEHEKPKTRVLQLFKSELRLRTFVMWFIWTVTAFVYYGIVYNTNELAGDPFVNFAIYTLIDIPAALLTLTMIHYKGRRRPLATYLACAGVACLLVYSIPEGIKKPSFIYFDLFHVSKDGILIGWIINRFSTHFLIG</sequence>
<comment type="caution">
    <text evidence="6">The sequence shown here is derived from an EMBL/GenBank/DDBJ whole genome shotgun (WGS) entry which is preliminary data.</text>
</comment>
<keyword evidence="2 5" id="KW-0812">Transmembrane</keyword>
<dbReference type="AlphaFoldDB" id="A0A4Y2U7Z1"/>
<dbReference type="Gene3D" id="1.20.1250.20">
    <property type="entry name" value="MFS general substrate transporter like domains"/>
    <property type="match status" value="1"/>
</dbReference>
<dbReference type="Proteomes" id="UP000499080">
    <property type="component" value="Unassembled WGS sequence"/>
</dbReference>
<accession>A0A4Y2U7Z1</accession>